<evidence type="ECO:0000313" key="2">
    <source>
        <dbReference type="EMBL" id="QDV25938.1"/>
    </source>
</evidence>
<protein>
    <submittedName>
        <fullName evidence="2">Uncharacterized protein</fullName>
    </submittedName>
</protein>
<accession>A0A518GBG5</accession>
<keyword evidence="1" id="KW-0812">Transmembrane</keyword>
<name>A0A518GBG5_9BACT</name>
<feature type="transmembrane region" description="Helical" evidence="1">
    <location>
        <begin position="135"/>
        <end position="156"/>
    </location>
</feature>
<dbReference type="KEGG" id="ahel:Q31a_43070"/>
<keyword evidence="1" id="KW-1133">Transmembrane helix</keyword>
<dbReference type="AlphaFoldDB" id="A0A518GBG5"/>
<keyword evidence="1" id="KW-0472">Membrane</keyword>
<organism evidence="2 3">
    <name type="scientific">Aureliella helgolandensis</name>
    <dbReference type="NCBI Taxonomy" id="2527968"/>
    <lineage>
        <taxon>Bacteria</taxon>
        <taxon>Pseudomonadati</taxon>
        <taxon>Planctomycetota</taxon>
        <taxon>Planctomycetia</taxon>
        <taxon>Pirellulales</taxon>
        <taxon>Pirellulaceae</taxon>
        <taxon>Aureliella</taxon>
    </lineage>
</organism>
<dbReference type="EMBL" id="CP036298">
    <property type="protein sequence ID" value="QDV25938.1"/>
    <property type="molecule type" value="Genomic_DNA"/>
</dbReference>
<sequence length="158" mass="17709">MVSIVQSREVIDTAEIALQCSHCQSTNQTDALRVRTVDKLYGLIPVWVTQETVVKCPGCGTIFTTQAGVDELQLLSADAITKEFRIRVGFVQKFLVTIAWLLFWLFPISTILFLIARFLVPKTALRWRRATTTGLIASVISPILFFGFMMILDLLAAK</sequence>
<evidence type="ECO:0000313" key="3">
    <source>
        <dbReference type="Proteomes" id="UP000318017"/>
    </source>
</evidence>
<gene>
    <name evidence="2" type="ORF">Q31a_43070</name>
</gene>
<feature type="transmembrane region" description="Helical" evidence="1">
    <location>
        <begin position="94"/>
        <end position="115"/>
    </location>
</feature>
<reference evidence="2 3" key="1">
    <citation type="submission" date="2019-02" db="EMBL/GenBank/DDBJ databases">
        <title>Deep-cultivation of Planctomycetes and their phenomic and genomic characterization uncovers novel biology.</title>
        <authorList>
            <person name="Wiegand S."/>
            <person name="Jogler M."/>
            <person name="Boedeker C."/>
            <person name="Pinto D."/>
            <person name="Vollmers J."/>
            <person name="Rivas-Marin E."/>
            <person name="Kohn T."/>
            <person name="Peeters S.H."/>
            <person name="Heuer A."/>
            <person name="Rast P."/>
            <person name="Oberbeckmann S."/>
            <person name="Bunk B."/>
            <person name="Jeske O."/>
            <person name="Meyerdierks A."/>
            <person name="Storesund J.E."/>
            <person name="Kallscheuer N."/>
            <person name="Luecker S."/>
            <person name="Lage O.M."/>
            <person name="Pohl T."/>
            <person name="Merkel B.J."/>
            <person name="Hornburger P."/>
            <person name="Mueller R.-W."/>
            <person name="Bruemmer F."/>
            <person name="Labrenz M."/>
            <person name="Spormann A.M."/>
            <person name="Op den Camp H."/>
            <person name="Overmann J."/>
            <person name="Amann R."/>
            <person name="Jetten M.S.M."/>
            <person name="Mascher T."/>
            <person name="Medema M.H."/>
            <person name="Devos D.P."/>
            <person name="Kaster A.-K."/>
            <person name="Ovreas L."/>
            <person name="Rohde M."/>
            <person name="Galperin M.Y."/>
            <person name="Jogler C."/>
        </authorList>
    </citation>
    <scope>NUCLEOTIDE SEQUENCE [LARGE SCALE GENOMIC DNA]</scope>
    <source>
        <strain evidence="2 3">Q31a</strain>
    </source>
</reference>
<evidence type="ECO:0000256" key="1">
    <source>
        <dbReference type="SAM" id="Phobius"/>
    </source>
</evidence>
<proteinExistence type="predicted"/>
<keyword evidence="3" id="KW-1185">Reference proteome</keyword>
<dbReference type="Proteomes" id="UP000318017">
    <property type="component" value="Chromosome"/>
</dbReference>